<dbReference type="GO" id="GO:0046872">
    <property type="term" value="F:metal ion binding"/>
    <property type="evidence" value="ECO:0007669"/>
    <property type="project" value="UniProtKB-KW"/>
</dbReference>
<sequence>MTKIGLLHTGIRNEEKLLLQAANTQGVELNMIDIRSVKLTPSNVSEWDSYDVFLERSISSVRGNAVISFLSDLNLPVINTQSVMEICNDKFRTACILEAHNVPVVRSILVFNEETAKEATKELGGFPVVTKSREGSWGRLMALVNDADALESVFSHRAFMGPEQSAVIIQEYINKKESRDIRAFVIDGRCICAIYRTSPHWITNTARGGVTSNCLVNDELQAICKAASDAVGGGILAMDIFETDSGYVINEINHTMEFKNSEDPTGVSISGEIISYCRNYNA</sequence>
<dbReference type="Proteomes" id="UP000754563">
    <property type="component" value="Unassembled WGS sequence"/>
</dbReference>
<dbReference type="Pfam" id="PF08443">
    <property type="entry name" value="RimK"/>
    <property type="match status" value="1"/>
</dbReference>
<evidence type="ECO:0000256" key="4">
    <source>
        <dbReference type="PROSITE-ProRule" id="PRU00409"/>
    </source>
</evidence>
<dbReference type="SUPFAM" id="SSF52440">
    <property type="entry name" value="PreATP-grasp domain"/>
    <property type="match status" value="1"/>
</dbReference>
<keyword evidence="1" id="KW-0479">Metal-binding</keyword>
<dbReference type="Gene3D" id="3.30.470.20">
    <property type="entry name" value="ATP-grasp fold, B domain"/>
    <property type="match status" value="1"/>
</dbReference>
<evidence type="ECO:0000313" key="6">
    <source>
        <dbReference type="EMBL" id="MCA9385203.1"/>
    </source>
</evidence>
<dbReference type="InterPro" id="IPR054562">
    <property type="entry name" value="LysX/ArgX_preATP_grasp"/>
</dbReference>
<dbReference type="InterPro" id="IPR013651">
    <property type="entry name" value="ATP-grasp_RimK-type"/>
</dbReference>
<proteinExistence type="predicted"/>
<dbReference type="Gene3D" id="3.30.1490.20">
    <property type="entry name" value="ATP-grasp fold, A domain"/>
    <property type="match status" value="1"/>
</dbReference>
<keyword evidence="6" id="KW-0436">Ligase</keyword>
<dbReference type="AlphaFoldDB" id="A0A955L7M2"/>
<keyword evidence="3 4" id="KW-0067">ATP-binding</keyword>
<evidence type="ECO:0000256" key="1">
    <source>
        <dbReference type="ARBA" id="ARBA00022723"/>
    </source>
</evidence>
<evidence type="ECO:0000259" key="5">
    <source>
        <dbReference type="PROSITE" id="PS50975"/>
    </source>
</evidence>
<organism evidence="6 7">
    <name type="scientific">Candidatus Dojkabacteria bacterium</name>
    <dbReference type="NCBI Taxonomy" id="2099670"/>
    <lineage>
        <taxon>Bacteria</taxon>
        <taxon>Candidatus Dojkabacteria</taxon>
    </lineage>
</organism>
<dbReference type="InterPro" id="IPR016185">
    <property type="entry name" value="PreATP-grasp_dom_sf"/>
</dbReference>
<dbReference type="InterPro" id="IPR004666">
    <property type="entry name" value="Rp_bS6_RimK/Lys_biosynth_LsyX"/>
</dbReference>
<dbReference type="SUPFAM" id="SSF56059">
    <property type="entry name" value="Glutathione synthetase ATP-binding domain-like"/>
    <property type="match status" value="1"/>
</dbReference>
<dbReference type="GO" id="GO:0009432">
    <property type="term" value="P:SOS response"/>
    <property type="evidence" value="ECO:0007669"/>
    <property type="project" value="TreeGrafter"/>
</dbReference>
<reference evidence="6" key="1">
    <citation type="submission" date="2020-04" db="EMBL/GenBank/DDBJ databases">
        <authorList>
            <person name="Zhang T."/>
        </authorList>
    </citation>
    <scope>NUCLEOTIDE SEQUENCE</scope>
    <source>
        <strain evidence="6">HKST-UBA11</strain>
    </source>
</reference>
<dbReference type="EMBL" id="JAGQLH010000007">
    <property type="protein sequence ID" value="MCA9385203.1"/>
    <property type="molecule type" value="Genomic_DNA"/>
</dbReference>
<comment type="caution">
    <text evidence="6">The sequence shown here is derived from an EMBL/GenBank/DDBJ whole genome shotgun (WGS) entry which is preliminary data.</text>
</comment>
<keyword evidence="2 4" id="KW-0547">Nucleotide-binding</keyword>
<evidence type="ECO:0000313" key="7">
    <source>
        <dbReference type="Proteomes" id="UP000754563"/>
    </source>
</evidence>
<dbReference type="InterPro" id="IPR011761">
    <property type="entry name" value="ATP-grasp"/>
</dbReference>
<evidence type="ECO:0000256" key="3">
    <source>
        <dbReference type="ARBA" id="ARBA00022840"/>
    </source>
</evidence>
<dbReference type="Pfam" id="PF22626">
    <property type="entry name" value="LysX_preATP_grasp"/>
    <property type="match status" value="1"/>
</dbReference>
<dbReference type="PANTHER" id="PTHR21621">
    <property type="entry name" value="RIBOSOMAL PROTEIN S6 MODIFICATION PROTEIN"/>
    <property type="match status" value="1"/>
</dbReference>
<dbReference type="PROSITE" id="PS50975">
    <property type="entry name" value="ATP_GRASP"/>
    <property type="match status" value="1"/>
</dbReference>
<evidence type="ECO:0000256" key="2">
    <source>
        <dbReference type="ARBA" id="ARBA00022741"/>
    </source>
</evidence>
<dbReference type="InterPro" id="IPR013815">
    <property type="entry name" value="ATP_grasp_subdomain_1"/>
</dbReference>
<dbReference type="NCBIfam" id="TIGR00768">
    <property type="entry name" value="rimK_fam"/>
    <property type="match status" value="1"/>
</dbReference>
<dbReference type="GO" id="GO:0018169">
    <property type="term" value="F:ribosomal S6-glutamic acid ligase activity"/>
    <property type="evidence" value="ECO:0007669"/>
    <property type="project" value="TreeGrafter"/>
</dbReference>
<dbReference type="GO" id="GO:0005524">
    <property type="term" value="F:ATP binding"/>
    <property type="evidence" value="ECO:0007669"/>
    <property type="project" value="UniProtKB-UniRule"/>
</dbReference>
<name>A0A955L7M2_9BACT</name>
<dbReference type="Gene3D" id="3.40.50.20">
    <property type="match status" value="1"/>
</dbReference>
<dbReference type="PANTHER" id="PTHR21621:SF0">
    <property type="entry name" value="BETA-CITRYLGLUTAMATE SYNTHASE B-RELATED"/>
    <property type="match status" value="1"/>
</dbReference>
<accession>A0A955L7M2</accession>
<reference evidence="6" key="2">
    <citation type="journal article" date="2021" name="Microbiome">
        <title>Successional dynamics and alternative stable states in a saline activated sludge microbial community over 9 years.</title>
        <authorList>
            <person name="Wang Y."/>
            <person name="Ye J."/>
            <person name="Ju F."/>
            <person name="Liu L."/>
            <person name="Boyd J.A."/>
            <person name="Deng Y."/>
            <person name="Parks D.H."/>
            <person name="Jiang X."/>
            <person name="Yin X."/>
            <person name="Woodcroft B.J."/>
            <person name="Tyson G.W."/>
            <person name="Hugenholtz P."/>
            <person name="Polz M.F."/>
            <person name="Zhang T."/>
        </authorList>
    </citation>
    <scope>NUCLEOTIDE SEQUENCE</scope>
    <source>
        <strain evidence="6">HKST-UBA11</strain>
    </source>
</reference>
<protein>
    <submittedName>
        <fullName evidence="6">RimK family alpha-L-glutamate ligase</fullName>
    </submittedName>
</protein>
<gene>
    <name evidence="6" type="ORF">KC717_00985</name>
</gene>
<feature type="domain" description="ATP-grasp" evidence="5">
    <location>
        <begin position="94"/>
        <end position="278"/>
    </location>
</feature>
<dbReference type="GO" id="GO:0005737">
    <property type="term" value="C:cytoplasm"/>
    <property type="evidence" value="ECO:0007669"/>
    <property type="project" value="TreeGrafter"/>
</dbReference>